<name>A9NUS8_PICSI</name>
<accession>A9NUS8</accession>
<proteinExistence type="evidence at transcript level"/>
<evidence type="ECO:0000313" key="1">
    <source>
        <dbReference type="EMBL" id="ABK24389.1"/>
    </source>
</evidence>
<reference evidence="1" key="1">
    <citation type="journal article" date="2008" name="BMC Genomics">
        <title>A conifer genomics resource of 200,000 spruce (Picea spp.) ESTs and 6,464 high-quality, sequence-finished full-length cDNAs for Sitka spruce (Picea sitchensis).</title>
        <authorList>
            <person name="Ralph S.G."/>
            <person name="Chun H.J."/>
            <person name="Kolosova N."/>
            <person name="Cooper D."/>
            <person name="Oddy C."/>
            <person name="Ritland C.E."/>
            <person name="Kirkpatrick R."/>
            <person name="Moore R."/>
            <person name="Barber S."/>
            <person name="Holt R.A."/>
            <person name="Jones S.J."/>
            <person name="Marra M.A."/>
            <person name="Douglas C.J."/>
            <person name="Ritland K."/>
            <person name="Bohlmann J."/>
        </authorList>
    </citation>
    <scope>NUCLEOTIDE SEQUENCE</scope>
    <source>
        <tissue evidence="1">Bark</tissue>
    </source>
</reference>
<organism evidence="1">
    <name type="scientific">Picea sitchensis</name>
    <name type="common">Sitka spruce</name>
    <name type="synonym">Pinus sitchensis</name>
    <dbReference type="NCBI Taxonomy" id="3332"/>
    <lineage>
        <taxon>Eukaryota</taxon>
        <taxon>Viridiplantae</taxon>
        <taxon>Streptophyta</taxon>
        <taxon>Embryophyta</taxon>
        <taxon>Tracheophyta</taxon>
        <taxon>Spermatophyta</taxon>
        <taxon>Pinopsida</taxon>
        <taxon>Pinidae</taxon>
        <taxon>Conifers I</taxon>
        <taxon>Pinales</taxon>
        <taxon>Pinaceae</taxon>
        <taxon>Picea</taxon>
    </lineage>
</organism>
<sequence>MEHMSGGLMLMNVIKSLWKIMFNSMGNVRLKRKDVLLKQTKIHLEKHTGLFGVRKMIWIHHGNKGWQNVTMTNYLKNIALLTCQNTRRARLD</sequence>
<dbReference type="AlphaFoldDB" id="A9NUS8"/>
<dbReference type="EMBL" id="EF085081">
    <property type="protein sequence ID" value="ABK24389.1"/>
    <property type="molecule type" value="mRNA"/>
</dbReference>
<protein>
    <submittedName>
        <fullName evidence="1">Uncharacterized protein</fullName>
    </submittedName>
</protein>